<dbReference type="KEGG" id="tprf:A3L09_05705"/>
<name>A0A2Z2MDL1_THEPR</name>
<evidence type="ECO:0000313" key="1">
    <source>
        <dbReference type="EMBL" id="ASJ02782.1"/>
    </source>
</evidence>
<evidence type="ECO:0000313" key="2">
    <source>
        <dbReference type="Proteomes" id="UP000250179"/>
    </source>
</evidence>
<dbReference type="PROSITE" id="PS51257">
    <property type="entry name" value="PROKAR_LIPOPROTEIN"/>
    <property type="match status" value="1"/>
</dbReference>
<dbReference type="AlphaFoldDB" id="A0A2Z2MDL1"/>
<gene>
    <name evidence="1" type="ORF">A3L09_05705</name>
</gene>
<sequence length="254" mass="28460">MKKRWAVFALLLAVIVFSSGCTLRVGEDKNESRFTIQVEPEGSKAIADWKAVSLRVAEYYILPSNRSIFMTKERTLILLKASNDVVNMSAFPLGNNTYLIPTYSTDTGFKKGWNHVSLLIRFKNGTPGSLDLLWRGKPSESVMQEVHFSVEEVENGYRLTPVGLSVSEFSAFGKTYRILILPPDTPSNLSLPDTEDYLVLWTNKTLTVPLTNTRKSGDTIVVVTQPIAAIYVASNEGLAFFDKLQFPYEEFEKG</sequence>
<dbReference type="EMBL" id="CP014862">
    <property type="protein sequence ID" value="ASJ02782.1"/>
    <property type="molecule type" value="Genomic_DNA"/>
</dbReference>
<protein>
    <recommendedName>
        <fullName evidence="3">Lipoprotein</fullName>
    </recommendedName>
</protein>
<dbReference type="Proteomes" id="UP000250179">
    <property type="component" value="Chromosome"/>
</dbReference>
<organism evidence="1 2">
    <name type="scientific">Thermococcus profundus</name>
    <dbReference type="NCBI Taxonomy" id="49899"/>
    <lineage>
        <taxon>Archaea</taxon>
        <taxon>Methanobacteriati</taxon>
        <taxon>Methanobacteriota</taxon>
        <taxon>Thermococci</taxon>
        <taxon>Thermococcales</taxon>
        <taxon>Thermococcaceae</taxon>
        <taxon>Thermococcus</taxon>
    </lineage>
</organism>
<proteinExistence type="predicted"/>
<dbReference type="GeneID" id="33319890"/>
<keyword evidence="2" id="KW-1185">Reference proteome</keyword>
<dbReference type="RefSeq" id="WP_088858038.1">
    <property type="nucleotide sequence ID" value="NZ_CP014862.1"/>
</dbReference>
<reference evidence="1 2" key="1">
    <citation type="submission" date="2016-03" db="EMBL/GenBank/DDBJ databases">
        <title>Complete genome sequence of Thermococcus profundus strain DT5432.</title>
        <authorList>
            <person name="Oger P.M."/>
        </authorList>
    </citation>
    <scope>NUCLEOTIDE SEQUENCE [LARGE SCALE GENOMIC DNA]</scope>
    <source>
        <strain evidence="1 2">DT 5432</strain>
    </source>
</reference>
<evidence type="ECO:0008006" key="3">
    <source>
        <dbReference type="Google" id="ProtNLM"/>
    </source>
</evidence>
<accession>A0A2Z2MDL1</accession>